<sequence length="104" mass="11777">VLSKGRNPRRKQVQTLSKAALIRSVNPLAGSGLAMSSVMSAFMRELPGWFLLAGVFLPVTLLLLLLIAYFRIKLMEVNEELSQTPHHQHKRKAGSYLYQRTKRT</sequence>
<dbReference type="Proteomes" id="UP000008912">
    <property type="component" value="Unassembled WGS sequence"/>
</dbReference>
<reference evidence="3 4" key="1">
    <citation type="journal article" date="2010" name="Nature">
        <title>The sequence and de novo assembly of the giant panda genome.</title>
        <authorList>
            <person name="Li R."/>
            <person name="Fan W."/>
            <person name="Tian G."/>
            <person name="Zhu H."/>
            <person name="He L."/>
            <person name="Cai J."/>
            <person name="Huang Q."/>
            <person name="Cai Q."/>
            <person name="Li B."/>
            <person name="Bai Y."/>
            <person name="Zhang Z."/>
            <person name="Zhang Y."/>
            <person name="Wang W."/>
            <person name="Li J."/>
            <person name="Wei F."/>
            <person name="Li H."/>
            <person name="Jian M."/>
            <person name="Li J."/>
            <person name="Zhang Z."/>
            <person name="Nielsen R."/>
            <person name="Li D."/>
            <person name="Gu W."/>
            <person name="Yang Z."/>
            <person name="Xuan Z."/>
            <person name="Ryder O.A."/>
            <person name="Leung F.C."/>
            <person name="Zhou Y."/>
            <person name="Cao J."/>
            <person name="Sun X."/>
            <person name="Fu Y."/>
            <person name="Fang X."/>
            <person name="Guo X."/>
            <person name="Wang B."/>
            <person name="Hou R."/>
            <person name="Shen F."/>
            <person name="Mu B."/>
            <person name="Ni P."/>
            <person name="Lin R."/>
            <person name="Qian W."/>
            <person name="Wang G."/>
            <person name="Yu C."/>
            <person name="Nie W."/>
            <person name="Wang J."/>
            <person name="Wu Z."/>
            <person name="Liang H."/>
            <person name="Min J."/>
            <person name="Wu Q."/>
            <person name="Cheng S."/>
            <person name="Ruan J."/>
            <person name="Wang M."/>
            <person name="Shi Z."/>
            <person name="Wen M."/>
            <person name="Liu B."/>
            <person name="Ren X."/>
            <person name="Zheng H."/>
            <person name="Dong D."/>
            <person name="Cook K."/>
            <person name="Shan G."/>
            <person name="Zhang H."/>
            <person name="Kosiol C."/>
            <person name="Xie X."/>
            <person name="Lu Z."/>
            <person name="Zheng H."/>
            <person name="Li Y."/>
            <person name="Steiner C.C."/>
            <person name="Lam T.T."/>
            <person name="Lin S."/>
            <person name="Zhang Q."/>
            <person name="Li G."/>
            <person name="Tian J."/>
            <person name="Gong T."/>
            <person name="Liu H."/>
            <person name="Zhang D."/>
            <person name="Fang L."/>
            <person name="Ye C."/>
            <person name="Zhang J."/>
            <person name="Hu W."/>
            <person name="Xu A."/>
            <person name="Ren Y."/>
            <person name="Zhang G."/>
            <person name="Bruford M.W."/>
            <person name="Li Q."/>
            <person name="Ma L."/>
            <person name="Guo Y."/>
            <person name="An N."/>
            <person name="Hu Y."/>
            <person name="Zheng Y."/>
            <person name="Shi Y."/>
            <person name="Li Z."/>
            <person name="Liu Q."/>
            <person name="Chen Y."/>
            <person name="Zhao J."/>
            <person name="Qu N."/>
            <person name="Zhao S."/>
            <person name="Tian F."/>
            <person name="Wang X."/>
            <person name="Wang H."/>
            <person name="Xu L."/>
            <person name="Liu X."/>
            <person name="Vinar T."/>
            <person name="Wang Y."/>
            <person name="Lam T.W."/>
            <person name="Yiu S.M."/>
            <person name="Liu S."/>
            <person name="Zhang H."/>
            <person name="Li D."/>
            <person name="Huang Y."/>
            <person name="Wang X."/>
            <person name="Yang G."/>
            <person name="Jiang Z."/>
            <person name="Wang J."/>
            <person name="Qin N."/>
            <person name="Li L."/>
            <person name="Li J."/>
            <person name="Bolund L."/>
            <person name="Kristiansen K."/>
            <person name="Wong G.K."/>
            <person name="Olson M."/>
            <person name="Zhang X."/>
            <person name="Li S."/>
            <person name="Yang H."/>
            <person name="Wang J."/>
            <person name="Wang J."/>
        </authorList>
    </citation>
    <scope>NUCLEOTIDE SEQUENCE [LARGE SCALE GENOMIC DNA]</scope>
</reference>
<dbReference type="InParanoid" id="A0A7N5JUF6"/>
<reference evidence="3" key="3">
    <citation type="submission" date="2025-09" db="UniProtKB">
        <authorList>
            <consortium name="Ensembl"/>
        </authorList>
    </citation>
    <scope>IDENTIFICATION</scope>
</reference>
<keyword evidence="2" id="KW-0472">Membrane</keyword>
<reference evidence="3" key="2">
    <citation type="submission" date="2025-08" db="UniProtKB">
        <authorList>
            <consortium name="Ensembl"/>
        </authorList>
    </citation>
    <scope>IDENTIFICATION</scope>
</reference>
<gene>
    <name evidence="3" type="primary">SMLR1</name>
</gene>
<feature type="region of interest" description="Disordered" evidence="1">
    <location>
        <begin position="81"/>
        <end position="104"/>
    </location>
</feature>
<dbReference type="AlphaFoldDB" id="A0A7N5JUF6"/>
<evidence type="ECO:0000256" key="1">
    <source>
        <dbReference type="SAM" id="MobiDB-lite"/>
    </source>
</evidence>
<dbReference type="GeneTree" id="ENSGT00560000078592"/>
<name>A0A7N5JUF6_AILME</name>
<evidence type="ECO:0000313" key="4">
    <source>
        <dbReference type="Proteomes" id="UP000008912"/>
    </source>
</evidence>
<evidence type="ECO:0000313" key="3">
    <source>
        <dbReference type="Ensembl" id="ENSAMEP00000030467.1"/>
    </source>
</evidence>
<organism evidence="3 4">
    <name type="scientific">Ailuropoda melanoleuca</name>
    <name type="common">Giant panda</name>
    <dbReference type="NCBI Taxonomy" id="9646"/>
    <lineage>
        <taxon>Eukaryota</taxon>
        <taxon>Metazoa</taxon>
        <taxon>Chordata</taxon>
        <taxon>Craniata</taxon>
        <taxon>Vertebrata</taxon>
        <taxon>Euteleostomi</taxon>
        <taxon>Mammalia</taxon>
        <taxon>Eutheria</taxon>
        <taxon>Laurasiatheria</taxon>
        <taxon>Carnivora</taxon>
        <taxon>Caniformia</taxon>
        <taxon>Ursidae</taxon>
        <taxon>Ailuropoda</taxon>
    </lineage>
</organism>
<accession>A0A7N5JUF6</accession>
<keyword evidence="2" id="KW-1133">Transmembrane helix</keyword>
<protein>
    <submittedName>
        <fullName evidence="3">Small leucine rich protein 1</fullName>
    </submittedName>
</protein>
<feature type="transmembrane region" description="Helical" evidence="2">
    <location>
        <begin position="21"/>
        <end position="43"/>
    </location>
</feature>
<keyword evidence="2" id="KW-0812">Transmembrane</keyword>
<evidence type="ECO:0000256" key="2">
    <source>
        <dbReference type="SAM" id="Phobius"/>
    </source>
</evidence>
<dbReference type="Ensembl" id="ENSAMET00000030340.1">
    <property type="protein sequence ID" value="ENSAMEP00000030467.1"/>
    <property type="gene ID" value="ENSAMEG00000028184.1"/>
</dbReference>
<feature type="transmembrane region" description="Helical" evidence="2">
    <location>
        <begin position="49"/>
        <end position="70"/>
    </location>
</feature>
<proteinExistence type="predicted"/>
<keyword evidence="4" id="KW-1185">Reference proteome</keyword>